<dbReference type="EMBL" id="CM055094">
    <property type="protein sequence ID" value="KAJ7561471.1"/>
    <property type="molecule type" value="Genomic_DNA"/>
</dbReference>
<evidence type="ECO:0000313" key="2">
    <source>
        <dbReference type="Proteomes" id="UP001162992"/>
    </source>
</evidence>
<accession>A0ACC2E4N9</accession>
<protein>
    <submittedName>
        <fullName evidence="1">Uncharacterized protein</fullName>
    </submittedName>
</protein>
<gene>
    <name evidence="1" type="ORF">O6H91_03G029900</name>
</gene>
<organism evidence="1 2">
    <name type="scientific">Diphasiastrum complanatum</name>
    <name type="common">Issler's clubmoss</name>
    <name type="synonym">Lycopodium complanatum</name>
    <dbReference type="NCBI Taxonomy" id="34168"/>
    <lineage>
        <taxon>Eukaryota</taxon>
        <taxon>Viridiplantae</taxon>
        <taxon>Streptophyta</taxon>
        <taxon>Embryophyta</taxon>
        <taxon>Tracheophyta</taxon>
        <taxon>Lycopodiopsida</taxon>
        <taxon>Lycopodiales</taxon>
        <taxon>Lycopodiaceae</taxon>
        <taxon>Lycopodioideae</taxon>
        <taxon>Diphasiastrum</taxon>
    </lineage>
</organism>
<name>A0ACC2E4N9_DIPCM</name>
<evidence type="ECO:0000313" key="1">
    <source>
        <dbReference type="EMBL" id="KAJ7561471.1"/>
    </source>
</evidence>
<proteinExistence type="predicted"/>
<reference evidence="2" key="1">
    <citation type="journal article" date="2024" name="Proc. Natl. Acad. Sci. U.S.A.">
        <title>Extraordinary preservation of gene collinearity over three hundred million years revealed in homosporous lycophytes.</title>
        <authorList>
            <person name="Li C."/>
            <person name="Wickell D."/>
            <person name="Kuo L.Y."/>
            <person name="Chen X."/>
            <person name="Nie B."/>
            <person name="Liao X."/>
            <person name="Peng D."/>
            <person name="Ji J."/>
            <person name="Jenkins J."/>
            <person name="Williams M."/>
            <person name="Shu S."/>
            <person name="Plott C."/>
            <person name="Barry K."/>
            <person name="Rajasekar S."/>
            <person name="Grimwood J."/>
            <person name="Han X."/>
            <person name="Sun S."/>
            <person name="Hou Z."/>
            <person name="He W."/>
            <person name="Dai G."/>
            <person name="Sun C."/>
            <person name="Schmutz J."/>
            <person name="Leebens-Mack J.H."/>
            <person name="Li F.W."/>
            <person name="Wang L."/>
        </authorList>
    </citation>
    <scope>NUCLEOTIDE SEQUENCE [LARGE SCALE GENOMIC DNA]</scope>
    <source>
        <strain evidence="2">cv. PW_Plant_1</strain>
    </source>
</reference>
<sequence length="309" mass="34050">MGKQATWKECGLEQAYKGATNYLRLKEGRELKNICMCFFFAMSASSFVCYPPPPHTTHTVSATPASSSLLLGRCKVVQQPFRFRAAAEDNAAELTCERHAARFQSTRPRGAVECRNVVAVVTEGGGSWKDQIGKTLRNAMLVATLSLSVSLCGYGFAEARPEGVNRPELLPKKFTPLIDVAGFLSEGQENRIIKELRRLEEDTGFKLRVLAQNYPNTPGLAVKDFWQVDDSTIVFVADPTMGNILNFNVGAAVDLNVPRSFWSRLAGTYGNIFYWREKQGEDSSIEAAVSAIGSCLRELQGPYACSDIK</sequence>
<dbReference type="Proteomes" id="UP001162992">
    <property type="component" value="Chromosome 3"/>
</dbReference>
<keyword evidence="2" id="KW-1185">Reference proteome</keyword>
<comment type="caution">
    <text evidence="1">The sequence shown here is derived from an EMBL/GenBank/DDBJ whole genome shotgun (WGS) entry which is preliminary data.</text>
</comment>